<evidence type="ECO:0000256" key="9">
    <source>
        <dbReference type="NCBIfam" id="TIGR00080"/>
    </source>
</evidence>
<keyword evidence="6 10" id="KW-0489">Methyltransferase</keyword>
<dbReference type="Pfam" id="PF01135">
    <property type="entry name" value="PCMT"/>
    <property type="match status" value="1"/>
</dbReference>
<evidence type="ECO:0000256" key="7">
    <source>
        <dbReference type="ARBA" id="ARBA00022679"/>
    </source>
</evidence>
<comment type="similarity">
    <text evidence="2">Belongs to the methyltransferase superfamily. L-isoaspartyl/D-aspartyl protein methyltransferase family.</text>
</comment>
<dbReference type="RefSeq" id="WP_274373919.1">
    <property type="nucleotide sequence ID" value="NZ_CP072943.1"/>
</dbReference>
<dbReference type="NCBIfam" id="TIGR00080">
    <property type="entry name" value="pimt"/>
    <property type="match status" value="1"/>
</dbReference>
<dbReference type="InterPro" id="IPR029063">
    <property type="entry name" value="SAM-dependent_MTases_sf"/>
</dbReference>
<gene>
    <name evidence="10" type="ORF">KAR29_01630</name>
</gene>
<sequence>MAMAWEKEAERMVRTQILARGMAEGPLTEAMRSLPRHLFVPPERRHQAWDDGPLLIGRDQTISQPYMVALMTDYLGVGSGDAVLEIGTGSGYQAALLAALGCAVTSVERIVSLARRAEALLSRLGLDVTVVVGDGREGRPESAPYRGIIVTAGSPRLYQAWSDQLDRGGRLVVPLTLSPGLERLFIRERREEGFLDDWKEYCRFVPLLPGLDDGGGDVGGS</sequence>
<dbReference type="KEGG" id="aram:KAR29_01630"/>
<evidence type="ECO:0000313" key="10">
    <source>
        <dbReference type="EMBL" id="QTX32669.1"/>
    </source>
</evidence>
<accession>A0A9Q7AE48</accession>
<organism evidence="10 11">
    <name type="scientific">Aminithiophilus ramosus</name>
    <dbReference type="NCBI Taxonomy" id="3029084"/>
    <lineage>
        <taxon>Bacteria</taxon>
        <taxon>Thermotogati</taxon>
        <taxon>Synergistota</taxon>
        <taxon>Synergistia</taxon>
        <taxon>Synergistales</taxon>
        <taxon>Aminithiophilaceae</taxon>
        <taxon>Aminithiophilus</taxon>
    </lineage>
</organism>
<dbReference type="GO" id="GO:0004719">
    <property type="term" value="F:protein-L-isoaspartate (D-aspartate) O-methyltransferase activity"/>
    <property type="evidence" value="ECO:0007669"/>
    <property type="project" value="UniProtKB-UniRule"/>
</dbReference>
<evidence type="ECO:0000256" key="2">
    <source>
        <dbReference type="ARBA" id="ARBA00005369"/>
    </source>
</evidence>
<dbReference type="AlphaFoldDB" id="A0A9Q7AE48"/>
<dbReference type="GO" id="GO:0030091">
    <property type="term" value="P:protein repair"/>
    <property type="evidence" value="ECO:0007669"/>
    <property type="project" value="UniProtKB-UniRule"/>
</dbReference>
<dbReference type="PANTHER" id="PTHR11579">
    <property type="entry name" value="PROTEIN-L-ISOASPARTATE O-METHYLTRANSFERASE"/>
    <property type="match status" value="1"/>
</dbReference>
<dbReference type="EMBL" id="CP072943">
    <property type="protein sequence ID" value="QTX32669.1"/>
    <property type="molecule type" value="Genomic_DNA"/>
</dbReference>
<keyword evidence="7 10" id="KW-0808">Transferase</keyword>
<comment type="subcellular location">
    <subcellularLocation>
        <location evidence="1">Cytoplasm</location>
    </subcellularLocation>
</comment>
<proteinExistence type="inferred from homology"/>
<keyword evidence="5" id="KW-0963">Cytoplasm</keyword>
<dbReference type="GO" id="GO:0005737">
    <property type="term" value="C:cytoplasm"/>
    <property type="evidence" value="ECO:0007669"/>
    <property type="project" value="UniProtKB-SubCell"/>
</dbReference>
<evidence type="ECO:0000256" key="8">
    <source>
        <dbReference type="ARBA" id="ARBA00022691"/>
    </source>
</evidence>
<dbReference type="Proteomes" id="UP000671879">
    <property type="component" value="Chromosome"/>
</dbReference>
<evidence type="ECO:0000256" key="4">
    <source>
        <dbReference type="ARBA" id="ARBA00013346"/>
    </source>
</evidence>
<dbReference type="NCBIfam" id="NF001453">
    <property type="entry name" value="PRK00312.1"/>
    <property type="match status" value="1"/>
</dbReference>
<evidence type="ECO:0000256" key="6">
    <source>
        <dbReference type="ARBA" id="ARBA00022603"/>
    </source>
</evidence>
<dbReference type="PANTHER" id="PTHR11579:SF0">
    <property type="entry name" value="PROTEIN-L-ISOASPARTATE(D-ASPARTATE) O-METHYLTRANSFERASE"/>
    <property type="match status" value="1"/>
</dbReference>
<protein>
    <recommendedName>
        <fullName evidence="4 9">Protein-L-isoaspartate O-methyltransferase</fullName>
        <ecNumber evidence="3 9">2.1.1.77</ecNumber>
    </recommendedName>
</protein>
<evidence type="ECO:0000256" key="5">
    <source>
        <dbReference type="ARBA" id="ARBA00022490"/>
    </source>
</evidence>
<dbReference type="SUPFAM" id="SSF53335">
    <property type="entry name" value="S-adenosyl-L-methionine-dependent methyltransferases"/>
    <property type="match status" value="1"/>
</dbReference>
<reference evidence="11" key="1">
    <citation type="submission" date="2021-04" db="EMBL/GenBank/DDBJ databases">
        <title>A novel Synergistetes isolate from a pyrite-forming mixed culture.</title>
        <authorList>
            <person name="Bunk B."/>
            <person name="Sproer C."/>
            <person name="Spring S."/>
            <person name="Pester M."/>
        </authorList>
    </citation>
    <scope>NUCLEOTIDE SEQUENCE [LARGE SCALE GENOMIC DNA]</scope>
    <source>
        <strain evidence="11">J.5.4.2-T.3.5.2</strain>
    </source>
</reference>
<keyword evidence="11" id="KW-1185">Reference proteome</keyword>
<dbReference type="EC" id="2.1.1.77" evidence="3 9"/>
<evidence type="ECO:0000256" key="1">
    <source>
        <dbReference type="ARBA" id="ARBA00004496"/>
    </source>
</evidence>
<evidence type="ECO:0000313" key="11">
    <source>
        <dbReference type="Proteomes" id="UP000671879"/>
    </source>
</evidence>
<evidence type="ECO:0000256" key="3">
    <source>
        <dbReference type="ARBA" id="ARBA00011890"/>
    </source>
</evidence>
<dbReference type="GO" id="GO:0032259">
    <property type="term" value="P:methylation"/>
    <property type="evidence" value="ECO:0007669"/>
    <property type="project" value="UniProtKB-KW"/>
</dbReference>
<dbReference type="Gene3D" id="3.40.50.150">
    <property type="entry name" value="Vaccinia Virus protein VP39"/>
    <property type="match status" value="1"/>
</dbReference>
<dbReference type="InterPro" id="IPR000682">
    <property type="entry name" value="PCMT"/>
</dbReference>
<name>A0A9Q7AE48_9BACT</name>
<dbReference type="CDD" id="cd02440">
    <property type="entry name" value="AdoMet_MTases"/>
    <property type="match status" value="1"/>
</dbReference>
<keyword evidence="8" id="KW-0949">S-adenosyl-L-methionine</keyword>